<dbReference type="Proteomes" id="UP000007259">
    <property type="component" value="Chromosome 26"/>
</dbReference>
<dbReference type="EMBL" id="FR799579">
    <property type="protein sequence ID" value="CBZ28027.1"/>
    <property type="molecule type" value="Genomic_DNA"/>
</dbReference>
<evidence type="ECO:0000313" key="3">
    <source>
        <dbReference type="EMBL" id="CBZ28027.1"/>
    </source>
</evidence>
<sequence length="895" mass="96333">MESTLENVEHGIRNALQRLSDARARLATQRSALDANRLVLVRAVSPLLLLYSAESALPTPSYSPCGAADTLLSPLLRGQSAKSTTAAGRSPRHDGLLCKVDRAEDAEDTIIINPAAAARERVPAPATLLALQPLPSMSLARALPQTSTCAGFYSAMAARTQQLEEQCSNYHREHMMHAAKLQIAEVWAREVQPWFEKVVHRDFFQHVILRLDALNRRVVRLCGRLALDRRQYIPSCHCKTPIRRDMCAQGQVVGEERHLYGCQPHSQWCPHLTEGECNSGQTDGFRGVNGQARSASDGGGEGQATQQYGWAAEVTSLSAPPSQQRRTSDIVKLDNAEGSHHPMCSLWRQYIQMVSQPNAPDDAHRQSGEESHSPPSPVQVLPAPLLRTPRSLRHVWHVIMEGLTSSDVDAVSDSMTAEPLSVLHTADRDAVGDAMPHPDRRLHQRGHIDALVRNLNNLVRRCPSLHPPLPAQPSTLRLCNHDECEHEVVCHDSRDDAAGDGRRGATALVQVRLSSGTGSPTVGHLHSHLSVVLCCAMQLCSLARLCNAIHAGQPQCYVTPPPQLSRDADVGGCSGDDNVAEDGIGCVEAMHLGPREPMAVLARTTDAHSICERSCEGTIAEALAAVYHTVPCLLSQLSLALQKRRGGPECSSDAQQTERSEVETAEMDELTGSEPCAASAEEDRICVTNSLADAGAGRDGAIDAALWSTVGDAARDRDAFVRRWLSLASSLHTTELSPPSIPLTEVPSVYARALRVGSLFRSLLDAVEDGCGESLLQPAAGAVPVVLSPTTPTPLTTARADASTLAIHEIHVAQRNTTAAHRVTRAVPASSPPLAAMTRLNSLRQMELQTRQQWQSMETSLSVARSMAAAALRQAAADDGEAGDLAGLRAPTPLA</sequence>
<feature type="region of interest" description="Disordered" evidence="2">
    <location>
        <begin position="645"/>
        <end position="677"/>
    </location>
</feature>
<organism evidence="3 4">
    <name type="scientific">Leishmania mexicana (strain MHOM/GT/2001/U1103)</name>
    <dbReference type="NCBI Taxonomy" id="929439"/>
    <lineage>
        <taxon>Eukaryota</taxon>
        <taxon>Discoba</taxon>
        <taxon>Euglenozoa</taxon>
        <taxon>Kinetoplastea</taxon>
        <taxon>Metakinetoplastina</taxon>
        <taxon>Trypanosomatida</taxon>
        <taxon>Trypanosomatidae</taxon>
        <taxon>Leishmaniinae</taxon>
        <taxon>Leishmania</taxon>
    </lineage>
</organism>
<dbReference type="KEGG" id="lmi:LMXM_26_2050"/>
<evidence type="ECO:0000256" key="2">
    <source>
        <dbReference type="SAM" id="MobiDB-lite"/>
    </source>
</evidence>
<proteinExistence type="predicted"/>
<keyword evidence="4" id="KW-1185">Reference proteome</keyword>
<feature type="region of interest" description="Disordered" evidence="2">
    <location>
        <begin position="280"/>
        <end position="305"/>
    </location>
</feature>
<dbReference type="PhylomeDB" id="E9AYI5"/>
<evidence type="ECO:0000313" key="4">
    <source>
        <dbReference type="Proteomes" id="UP000007259"/>
    </source>
</evidence>
<feature type="compositionally biased region" description="Basic and acidic residues" evidence="2">
    <location>
        <begin position="361"/>
        <end position="372"/>
    </location>
</feature>
<gene>
    <name evidence="3" type="ORF">LMXM_26_2050</name>
</gene>
<feature type="coiled-coil region" evidence="1">
    <location>
        <begin position="5"/>
        <end position="32"/>
    </location>
</feature>
<evidence type="ECO:0000256" key="1">
    <source>
        <dbReference type="SAM" id="Coils"/>
    </source>
</evidence>
<name>E9AYI5_LEIMU</name>
<dbReference type="OMA" id="CCAMQLC"/>
<dbReference type="GeneID" id="13449444"/>
<accession>E9AYI5</accession>
<dbReference type="RefSeq" id="XP_003876507.1">
    <property type="nucleotide sequence ID" value="XM_003876458.1"/>
</dbReference>
<feature type="region of interest" description="Disordered" evidence="2">
    <location>
        <begin position="356"/>
        <end position="381"/>
    </location>
</feature>
<reference evidence="3 4" key="1">
    <citation type="journal article" date="2011" name="Genome Res.">
        <title>Chromosome and gene copy number variation allow major structural change between species and strains of Leishmania.</title>
        <authorList>
            <person name="Rogers M.B."/>
            <person name="Hilley J.D."/>
            <person name="Dickens N.J."/>
            <person name="Wilkes J."/>
            <person name="Bates P.A."/>
            <person name="Depledge D.P."/>
            <person name="Harris D."/>
            <person name="Her Y."/>
            <person name="Herzyk P."/>
            <person name="Imamura H."/>
            <person name="Otto T.D."/>
            <person name="Sanders M."/>
            <person name="Seeger K."/>
            <person name="Dujardin J.C."/>
            <person name="Berriman M."/>
            <person name="Smith D.F."/>
            <person name="Hertz-Fowler C."/>
            <person name="Mottram J.C."/>
        </authorList>
    </citation>
    <scope>NUCLEOTIDE SEQUENCE [LARGE SCALE GENOMIC DNA]</scope>
    <source>
        <strain evidence="3 4">MHOM/GT/2001/U1103</strain>
    </source>
</reference>
<dbReference type="OrthoDB" id="266588at2759"/>
<protein>
    <submittedName>
        <fullName evidence="3">Uncharacterized protein</fullName>
    </submittedName>
</protein>
<dbReference type="AlphaFoldDB" id="E9AYI5"/>
<keyword evidence="1" id="KW-0175">Coiled coil</keyword>
<dbReference type="VEuPathDB" id="TriTrypDB:LmxM.26.2050"/>